<reference evidence="1" key="2">
    <citation type="journal article" date="2015" name="Fish Shellfish Immunol.">
        <title>Early steps in the European eel (Anguilla anguilla)-Vibrio vulnificus interaction in the gills: Role of the RtxA13 toxin.</title>
        <authorList>
            <person name="Callol A."/>
            <person name="Pajuelo D."/>
            <person name="Ebbesson L."/>
            <person name="Teles M."/>
            <person name="MacKenzie S."/>
            <person name="Amaro C."/>
        </authorList>
    </citation>
    <scope>NUCLEOTIDE SEQUENCE</scope>
</reference>
<proteinExistence type="predicted"/>
<reference evidence="1" key="1">
    <citation type="submission" date="2014-11" db="EMBL/GenBank/DDBJ databases">
        <authorList>
            <person name="Amaro Gonzalez C."/>
        </authorList>
    </citation>
    <scope>NUCLEOTIDE SEQUENCE</scope>
</reference>
<sequence>MLMDSQSKAVKMRLSC</sequence>
<dbReference type="EMBL" id="GBXM01039431">
    <property type="protein sequence ID" value="JAH69146.1"/>
    <property type="molecule type" value="Transcribed_RNA"/>
</dbReference>
<name>A0A0E9UTR0_ANGAN</name>
<dbReference type="AlphaFoldDB" id="A0A0E9UTR0"/>
<organism evidence="1">
    <name type="scientific">Anguilla anguilla</name>
    <name type="common">European freshwater eel</name>
    <name type="synonym">Muraena anguilla</name>
    <dbReference type="NCBI Taxonomy" id="7936"/>
    <lineage>
        <taxon>Eukaryota</taxon>
        <taxon>Metazoa</taxon>
        <taxon>Chordata</taxon>
        <taxon>Craniata</taxon>
        <taxon>Vertebrata</taxon>
        <taxon>Euteleostomi</taxon>
        <taxon>Actinopterygii</taxon>
        <taxon>Neopterygii</taxon>
        <taxon>Teleostei</taxon>
        <taxon>Anguilliformes</taxon>
        <taxon>Anguillidae</taxon>
        <taxon>Anguilla</taxon>
    </lineage>
</organism>
<accession>A0A0E9UTR0</accession>
<evidence type="ECO:0000313" key="1">
    <source>
        <dbReference type="EMBL" id="JAH69146.1"/>
    </source>
</evidence>
<protein>
    <submittedName>
        <fullName evidence="1">Uncharacterized protein</fullName>
    </submittedName>
</protein>